<proteinExistence type="inferred from homology"/>
<evidence type="ECO:0000256" key="5">
    <source>
        <dbReference type="ARBA" id="ARBA00022500"/>
    </source>
</evidence>
<evidence type="ECO:0000256" key="8">
    <source>
        <dbReference type="ARBA" id="ARBA00022989"/>
    </source>
</evidence>
<dbReference type="PANTHER" id="PTHR35091:SF2">
    <property type="entry name" value="FLAGELLAR PROTEIN FLIL"/>
    <property type="match status" value="1"/>
</dbReference>
<feature type="transmembrane region" description="Helical" evidence="10">
    <location>
        <begin position="28"/>
        <end position="50"/>
    </location>
</feature>
<comment type="subcellular location">
    <subcellularLocation>
        <location evidence="10">Cell inner membrane</location>
    </subcellularLocation>
    <subcellularLocation>
        <location evidence="2">Cell membrane</location>
        <topology evidence="2">Single-pass membrane protein</topology>
    </subcellularLocation>
</comment>
<evidence type="ECO:0000256" key="1">
    <source>
        <dbReference type="ARBA" id="ARBA00002254"/>
    </source>
</evidence>
<keyword evidence="10" id="KW-0997">Cell inner membrane</keyword>
<evidence type="ECO:0000313" key="11">
    <source>
        <dbReference type="EMBL" id="GIZ52680.1"/>
    </source>
</evidence>
<evidence type="ECO:0000256" key="7">
    <source>
        <dbReference type="ARBA" id="ARBA00022779"/>
    </source>
</evidence>
<evidence type="ECO:0000256" key="4">
    <source>
        <dbReference type="ARBA" id="ARBA00022475"/>
    </source>
</evidence>
<evidence type="ECO:0000256" key="6">
    <source>
        <dbReference type="ARBA" id="ARBA00022692"/>
    </source>
</evidence>
<accession>A0ABQ4Q642</accession>
<comment type="similarity">
    <text evidence="3 10">Belongs to the FliL family.</text>
</comment>
<keyword evidence="12" id="KW-1185">Reference proteome</keyword>
<evidence type="ECO:0000256" key="2">
    <source>
        <dbReference type="ARBA" id="ARBA00004162"/>
    </source>
</evidence>
<sequence length="177" mass="18927">MATAPKASAKVVPLDDAAKAAPKSTKKLMIIALAAVVLAAGGGGAAWFFMKGSDHAEAEEAKPAKAAKQQPGKPPVFVPMEPFTVNLQSEGIDQYLQVTVTMQVADDTQVELIKQYMPLVRSRILMLLASKKASELNTTEGKEKLQEEIVEAVSKPFTKKGDPLDVSAVLFTSFVIQ</sequence>
<dbReference type="Pfam" id="PF03748">
    <property type="entry name" value="FliL"/>
    <property type="match status" value="1"/>
</dbReference>
<evidence type="ECO:0000256" key="10">
    <source>
        <dbReference type="RuleBase" id="RU364125"/>
    </source>
</evidence>
<comment type="caution">
    <text evidence="11">The sequence shown here is derived from an EMBL/GenBank/DDBJ whole genome shotgun (WGS) entry which is preliminary data.</text>
</comment>
<dbReference type="RefSeq" id="WP_220809097.1">
    <property type="nucleotide sequence ID" value="NZ_BPMK01000011.1"/>
</dbReference>
<evidence type="ECO:0000256" key="9">
    <source>
        <dbReference type="ARBA" id="ARBA00023136"/>
    </source>
</evidence>
<keyword evidence="6 10" id="KW-0812">Transmembrane</keyword>
<keyword evidence="8 10" id="KW-1133">Transmembrane helix</keyword>
<protein>
    <recommendedName>
        <fullName evidence="10">Flagellar protein FliL</fullName>
    </recommendedName>
</protein>
<keyword evidence="4" id="KW-1003">Cell membrane</keyword>
<comment type="function">
    <text evidence="1 10">Controls the rotational direction of flagella during chemotaxis.</text>
</comment>
<gene>
    <name evidence="11" type="ORF">NCCP691_26940</name>
</gene>
<dbReference type="NCBIfam" id="NF005435">
    <property type="entry name" value="PRK07021.1"/>
    <property type="match status" value="1"/>
</dbReference>
<dbReference type="PANTHER" id="PTHR35091">
    <property type="entry name" value="FLAGELLAR PROTEIN FLIL"/>
    <property type="match status" value="1"/>
</dbReference>
<evidence type="ECO:0000256" key="3">
    <source>
        <dbReference type="ARBA" id="ARBA00008281"/>
    </source>
</evidence>
<evidence type="ECO:0000313" key="12">
    <source>
        <dbReference type="Proteomes" id="UP000887222"/>
    </source>
</evidence>
<keyword evidence="9 10" id="KW-0472">Membrane</keyword>
<name>A0ABQ4Q642_9BURK</name>
<dbReference type="EMBL" id="BPMK01000011">
    <property type="protein sequence ID" value="GIZ52680.1"/>
    <property type="molecule type" value="Genomic_DNA"/>
</dbReference>
<keyword evidence="7 10" id="KW-0283">Flagellar rotation</keyword>
<reference evidence="11 12" key="1">
    <citation type="journal article" date="2022" name="Int. J. Syst. Evol. Microbiol.">
        <title>Noviherbaspirillum aridicola sp. nov., isolated from an arid soil in Pakistan.</title>
        <authorList>
            <person name="Khan I.U."/>
            <person name="Saqib M."/>
            <person name="Amin A."/>
            <person name="Hussain F."/>
            <person name="Li L."/>
            <person name="Liu Y.H."/>
            <person name="Fang B.Z."/>
            <person name="Ahmed I."/>
            <person name="Li W.J."/>
        </authorList>
    </citation>
    <scope>NUCLEOTIDE SEQUENCE [LARGE SCALE GENOMIC DNA]</scope>
    <source>
        <strain evidence="11 12">NCCP-691</strain>
    </source>
</reference>
<dbReference type="InterPro" id="IPR005503">
    <property type="entry name" value="FliL"/>
</dbReference>
<organism evidence="11 12">
    <name type="scientific">Noviherbaspirillum aridicola</name>
    <dbReference type="NCBI Taxonomy" id="2849687"/>
    <lineage>
        <taxon>Bacteria</taxon>
        <taxon>Pseudomonadati</taxon>
        <taxon>Pseudomonadota</taxon>
        <taxon>Betaproteobacteria</taxon>
        <taxon>Burkholderiales</taxon>
        <taxon>Oxalobacteraceae</taxon>
        <taxon>Noviherbaspirillum</taxon>
    </lineage>
</organism>
<keyword evidence="5 10" id="KW-0145">Chemotaxis</keyword>
<dbReference type="Proteomes" id="UP000887222">
    <property type="component" value="Unassembled WGS sequence"/>
</dbReference>